<proteinExistence type="predicted"/>
<keyword evidence="3" id="KW-1185">Reference proteome</keyword>
<protein>
    <submittedName>
        <fullName evidence="2">Uncharacterized protein</fullName>
    </submittedName>
</protein>
<organism evidence="2 3">
    <name type="scientific">Rickettsia tamurae subsp. buchneri</name>
    <dbReference type="NCBI Taxonomy" id="1462938"/>
    <lineage>
        <taxon>Bacteria</taxon>
        <taxon>Pseudomonadati</taxon>
        <taxon>Pseudomonadota</taxon>
        <taxon>Alphaproteobacteria</taxon>
        <taxon>Rickettsiales</taxon>
        <taxon>Rickettsiaceae</taxon>
        <taxon>Rickettsieae</taxon>
        <taxon>Rickettsia</taxon>
        <taxon>spotted fever group</taxon>
    </lineage>
</organism>
<sequence>MVLDAIACQARDKDFEVLLENTPPSPGARKVAEQKIASLKSLQNGSKREFRINRGTE</sequence>
<evidence type="ECO:0000313" key="1">
    <source>
        <dbReference type="EMBL" id="KDO02152.1"/>
    </source>
</evidence>
<gene>
    <name evidence="2" type="ORF">REISMN_08365</name>
    <name evidence="1" type="ORF">REISMN_08580</name>
</gene>
<dbReference type="RefSeq" id="WP_008581467.1">
    <property type="nucleotide sequence ID" value="NZ_JFKF01000201.1"/>
</dbReference>
<dbReference type="AlphaFoldDB" id="A0A8E0WKF1"/>
<accession>A0A8E0WKF1</accession>
<dbReference type="Proteomes" id="UP000027161">
    <property type="component" value="Unassembled WGS sequence"/>
</dbReference>
<reference evidence="2 3" key="1">
    <citation type="submission" date="2014-02" db="EMBL/GenBank/DDBJ databases">
        <title>Draft genome sequence of Rickettsia buchneri sp. nov. ISO7T.</title>
        <authorList>
            <person name="Felsheim R.F."/>
            <person name="Kurtti T.J."/>
            <person name="Munderloh U.G."/>
        </authorList>
    </citation>
    <scope>NUCLEOTIDE SEQUENCE [LARGE SCALE GENOMIC DNA]</scope>
    <source>
        <strain evidence="3">ISO7</strain>
        <plasmid evidence="2">pREISMN_2</plasmid>
    </source>
</reference>
<comment type="caution">
    <text evidence="2">The sequence shown here is derived from an EMBL/GenBank/DDBJ whole genome shotgun (WGS) entry which is preliminary data.</text>
</comment>
<dbReference type="EMBL" id="JFKF01000201">
    <property type="protein sequence ID" value="KDO02185.1"/>
    <property type="molecule type" value="Genomic_DNA"/>
</dbReference>
<evidence type="ECO:0000313" key="3">
    <source>
        <dbReference type="Proteomes" id="UP000027161"/>
    </source>
</evidence>
<name>A0A8E0WKF1_9RICK</name>
<dbReference type="EMBL" id="JFKF01000206">
    <property type="protein sequence ID" value="KDO02152.1"/>
    <property type="molecule type" value="Genomic_DNA"/>
</dbReference>
<geneLocation type="plasmid" evidence="2">
    <name>pREISMN_2</name>
</geneLocation>
<keyword evidence="2" id="KW-0614">Plasmid</keyword>
<evidence type="ECO:0000313" key="2">
    <source>
        <dbReference type="EMBL" id="KDO02185.1"/>
    </source>
</evidence>